<dbReference type="OrthoDB" id="370884at2759"/>
<dbReference type="GO" id="GO:0016459">
    <property type="term" value="C:myosin complex"/>
    <property type="evidence" value="ECO:0007669"/>
    <property type="project" value="UniProtKB-KW"/>
</dbReference>
<dbReference type="GO" id="GO:0005654">
    <property type="term" value="C:nucleoplasm"/>
    <property type="evidence" value="ECO:0007669"/>
    <property type="project" value="TreeGrafter"/>
</dbReference>
<comment type="caution">
    <text evidence="5">The sequence shown here is derived from an EMBL/GenBank/DDBJ whole genome shotgun (WGS) entry which is preliminary data.</text>
</comment>
<gene>
    <name evidence="5" type="ORF">MUCCIDRAFT_141101</name>
</gene>
<evidence type="ECO:0000256" key="3">
    <source>
        <dbReference type="PROSITE-ProRule" id="PRU00782"/>
    </source>
</evidence>
<dbReference type="PRINTS" id="PR00193">
    <property type="entry name" value="MYOSINHEAVY"/>
</dbReference>
<dbReference type="SUPFAM" id="SSF52540">
    <property type="entry name" value="P-loop containing nucleoside triphosphate hydrolases"/>
    <property type="match status" value="1"/>
</dbReference>
<dbReference type="GO" id="GO:0003774">
    <property type="term" value="F:cytoskeletal motor activity"/>
    <property type="evidence" value="ECO:0007669"/>
    <property type="project" value="UniProtKB-UniRule"/>
</dbReference>
<dbReference type="InterPro" id="IPR052838">
    <property type="entry name" value="Myosin-XVI"/>
</dbReference>
<dbReference type="InterPro" id="IPR027417">
    <property type="entry name" value="P-loop_NTPase"/>
</dbReference>
<reference evidence="5 6" key="1">
    <citation type="submission" date="2015-06" db="EMBL/GenBank/DDBJ databases">
        <title>Expansion of signal transduction pathways in fungi by whole-genome duplication.</title>
        <authorList>
            <consortium name="DOE Joint Genome Institute"/>
            <person name="Corrochano L.M."/>
            <person name="Kuo A."/>
            <person name="Marcet-Houben M."/>
            <person name="Polaino S."/>
            <person name="Salamov A."/>
            <person name="Villalobos J.M."/>
            <person name="Alvarez M.I."/>
            <person name="Avalos J."/>
            <person name="Benito E.P."/>
            <person name="Benoit I."/>
            <person name="Burger G."/>
            <person name="Camino L.P."/>
            <person name="Canovas D."/>
            <person name="Cerda-Olmedo E."/>
            <person name="Cheng J.-F."/>
            <person name="Dominguez A."/>
            <person name="Elias M."/>
            <person name="Eslava A.P."/>
            <person name="Glaser F."/>
            <person name="Grimwood J."/>
            <person name="Gutierrez G."/>
            <person name="Heitman J."/>
            <person name="Henrissat B."/>
            <person name="Iturriaga E.A."/>
            <person name="Lang B.F."/>
            <person name="Lavin J.L."/>
            <person name="Lee S."/>
            <person name="Li W."/>
            <person name="Lindquist E."/>
            <person name="Lopez-Garcia S."/>
            <person name="Luque E.M."/>
            <person name="Marcos A.T."/>
            <person name="Martin J."/>
            <person name="Mccluskey K."/>
            <person name="Medina H.R."/>
            <person name="Miralles-Duran A."/>
            <person name="Miyazaki A."/>
            <person name="Munoz-Torres E."/>
            <person name="Oguiza J.A."/>
            <person name="Ohm R."/>
            <person name="Olmedo M."/>
            <person name="Orejas M."/>
            <person name="Ortiz-Castellanos L."/>
            <person name="Pisabarro A.G."/>
            <person name="Rodriguez-Romero J."/>
            <person name="Ruiz-Herrera J."/>
            <person name="Ruiz-Vazquez R."/>
            <person name="Sanz C."/>
            <person name="Schackwitz W."/>
            <person name="Schmutz J."/>
            <person name="Shahriari M."/>
            <person name="Shelest E."/>
            <person name="Silva-Franco F."/>
            <person name="Soanes D."/>
            <person name="Syed K."/>
            <person name="Tagua V.G."/>
            <person name="Talbot N.J."/>
            <person name="Thon M."/>
            <person name="De Vries R.P."/>
            <person name="Wiebenga A."/>
            <person name="Yadav J.S."/>
            <person name="Braun E.L."/>
            <person name="Baker S."/>
            <person name="Garre V."/>
            <person name="Horwitz B."/>
            <person name="Torres-Martinez S."/>
            <person name="Idnurm A."/>
            <person name="Herrera-Estrella A."/>
            <person name="Gabaldon T."/>
            <person name="Grigoriev I.V."/>
        </authorList>
    </citation>
    <scope>NUCLEOTIDE SEQUENCE [LARGE SCALE GENOMIC DNA]</scope>
    <source>
        <strain evidence="5 6">CBS 277.49</strain>
    </source>
</reference>
<feature type="domain" description="Myosin motor" evidence="4">
    <location>
        <begin position="11"/>
        <end position="230"/>
    </location>
</feature>
<proteinExistence type="inferred from homology"/>
<dbReference type="Proteomes" id="UP000077051">
    <property type="component" value="Unassembled WGS sequence"/>
</dbReference>
<comment type="similarity">
    <text evidence="3">Belongs to the TRAFAC class myosin-kinesin ATPase superfamily. Myosin family.</text>
</comment>
<evidence type="ECO:0000313" key="5">
    <source>
        <dbReference type="EMBL" id="OAD05240.1"/>
    </source>
</evidence>
<dbReference type="PROSITE" id="PS51456">
    <property type="entry name" value="MYOSIN_MOTOR"/>
    <property type="match status" value="1"/>
</dbReference>
<dbReference type="Gene3D" id="3.40.850.10">
    <property type="entry name" value="Kinesin motor domain"/>
    <property type="match status" value="1"/>
</dbReference>
<feature type="non-terminal residue" evidence="5">
    <location>
        <position position="230"/>
    </location>
</feature>
<evidence type="ECO:0000259" key="4">
    <source>
        <dbReference type="PROSITE" id="PS51456"/>
    </source>
</evidence>
<accession>A0A162QS44</accession>
<keyword evidence="3" id="KW-0009">Actin-binding</keyword>
<dbReference type="GO" id="GO:0005524">
    <property type="term" value="F:ATP binding"/>
    <property type="evidence" value="ECO:0007669"/>
    <property type="project" value="UniProtKB-UniRule"/>
</dbReference>
<sequence>MSSTVSNLVQLPEIQSSDTSVTGQEAIVRLLQSRFKADQPYTQLGDHRLVVVNPFKPLDLLNDATLQAYGQHGYKDISPDKCAPPEPHVYDMATRVYLLMRRRSENQAVILSGMAGSGKSTTHHHLIKELLYLSTHTRKEEKMQNQILGVHTIFQAFGSAASNTNETASCLGQFQTLQFNERGRIIGCRTSIFLLDKHRVSRSHTQQYTIFYQLLAGTTPDEKQALHMTH</sequence>
<comment type="caution">
    <text evidence="3">Lacks conserved residue(s) required for the propagation of feature annotation.</text>
</comment>
<dbReference type="Pfam" id="PF00063">
    <property type="entry name" value="Myosin_head"/>
    <property type="match status" value="1"/>
</dbReference>
<organism evidence="5 6">
    <name type="scientific">Mucor lusitanicus CBS 277.49</name>
    <dbReference type="NCBI Taxonomy" id="747725"/>
    <lineage>
        <taxon>Eukaryota</taxon>
        <taxon>Fungi</taxon>
        <taxon>Fungi incertae sedis</taxon>
        <taxon>Mucoromycota</taxon>
        <taxon>Mucoromycotina</taxon>
        <taxon>Mucoromycetes</taxon>
        <taxon>Mucorales</taxon>
        <taxon>Mucorineae</taxon>
        <taxon>Mucoraceae</taxon>
        <taxon>Mucor</taxon>
    </lineage>
</organism>
<dbReference type="STRING" id="747725.A0A162QS44"/>
<keyword evidence="2 3" id="KW-0505">Motor protein</keyword>
<evidence type="ECO:0000256" key="1">
    <source>
        <dbReference type="ARBA" id="ARBA00023123"/>
    </source>
</evidence>
<dbReference type="GO" id="GO:2000134">
    <property type="term" value="P:negative regulation of G1/S transition of mitotic cell cycle"/>
    <property type="evidence" value="ECO:0007669"/>
    <property type="project" value="TreeGrafter"/>
</dbReference>
<dbReference type="InterPro" id="IPR036961">
    <property type="entry name" value="Kinesin_motor_dom_sf"/>
</dbReference>
<dbReference type="InterPro" id="IPR001609">
    <property type="entry name" value="Myosin_head_motor_dom-like"/>
</dbReference>
<keyword evidence="1 3" id="KW-0518">Myosin</keyword>
<dbReference type="GO" id="GO:0048471">
    <property type="term" value="C:perinuclear region of cytoplasm"/>
    <property type="evidence" value="ECO:0007669"/>
    <property type="project" value="TreeGrafter"/>
</dbReference>
<dbReference type="GO" id="GO:0019903">
    <property type="term" value="F:protein phosphatase binding"/>
    <property type="evidence" value="ECO:0007669"/>
    <property type="project" value="TreeGrafter"/>
</dbReference>
<keyword evidence="3" id="KW-0547">Nucleotide-binding</keyword>
<protein>
    <recommendedName>
        <fullName evidence="4">Myosin motor domain-containing protein</fullName>
    </recommendedName>
</protein>
<dbReference type="EMBL" id="AMYB01000003">
    <property type="protein sequence ID" value="OAD05240.1"/>
    <property type="molecule type" value="Genomic_DNA"/>
</dbReference>
<dbReference type="GO" id="GO:0051015">
    <property type="term" value="F:actin filament binding"/>
    <property type="evidence" value="ECO:0007669"/>
    <property type="project" value="TreeGrafter"/>
</dbReference>
<dbReference type="PANTHER" id="PTHR47335">
    <property type="entry name" value="UNCONVENTIONAL MYOSIN-XVI"/>
    <property type="match status" value="1"/>
</dbReference>
<evidence type="ECO:0000256" key="2">
    <source>
        <dbReference type="ARBA" id="ARBA00023175"/>
    </source>
</evidence>
<dbReference type="AlphaFoldDB" id="A0A162QS44"/>
<feature type="binding site" evidence="3">
    <location>
        <begin position="113"/>
        <end position="120"/>
    </location>
    <ligand>
        <name>ATP</name>
        <dbReference type="ChEBI" id="CHEBI:30616"/>
    </ligand>
</feature>
<keyword evidence="3" id="KW-0067">ATP-binding</keyword>
<dbReference type="PANTHER" id="PTHR47335:SF1">
    <property type="entry name" value="UNCONVENTIONAL MYOSIN-XVI"/>
    <property type="match status" value="1"/>
</dbReference>
<name>A0A162QS44_MUCCL</name>
<dbReference type="VEuPathDB" id="FungiDB:MUCCIDRAFT_141101"/>
<evidence type="ECO:0000313" key="6">
    <source>
        <dbReference type="Proteomes" id="UP000077051"/>
    </source>
</evidence>
<dbReference type="GO" id="GO:0043491">
    <property type="term" value="P:phosphatidylinositol 3-kinase/protein kinase B signal transduction"/>
    <property type="evidence" value="ECO:0007669"/>
    <property type="project" value="TreeGrafter"/>
</dbReference>
<keyword evidence="6" id="KW-1185">Reference proteome</keyword>